<gene>
    <name evidence="14" type="ORF">DUNSADRAFT_8722</name>
</gene>
<evidence type="ECO:0000313" key="14">
    <source>
        <dbReference type="EMBL" id="KAF5834555.1"/>
    </source>
</evidence>
<dbReference type="Proteomes" id="UP000815325">
    <property type="component" value="Unassembled WGS sequence"/>
</dbReference>
<dbReference type="PANTHER" id="PTHR31803:SF19">
    <property type="entry name" value="UBIQUINOL OXIDASE"/>
    <property type="match status" value="1"/>
</dbReference>
<keyword evidence="7 13" id="KW-0479">Metal-binding</keyword>
<reference evidence="14" key="1">
    <citation type="submission" date="2017-08" db="EMBL/GenBank/DDBJ databases">
        <authorList>
            <person name="Polle J.E."/>
            <person name="Barry K."/>
            <person name="Cushman J."/>
            <person name="Schmutz J."/>
            <person name="Tran D."/>
            <person name="Hathwaick L.T."/>
            <person name="Yim W.C."/>
            <person name="Jenkins J."/>
            <person name="Mckie-Krisberg Z.M."/>
            <person name="Prochnik S."/>
            <person name="Lindquist E."/>
            <person name="Dockter R.B."/>
            <person name="Adam C."/>
            <person name="Molina H."/>
            <person name="Bunkerborg J."/>
            <person name="Jin E."/>
            <person name="Buchheim M."/>
            <person name="Magnuson J."/>
        </authorList>
    </citation>
    <scope>NUCLEOTIDE SEQUENCE</scope>
    <source>
        <strain evidence="14">CCAP 19/18</strain>
    </source>
</reference>
<dbReference type="Gene3D" id="1.20.1260.140">
    <property type="entry name" value="Alternative oxidase"/>
    <property type="match status" value="1"/>
</dbReference>
<comment type="cofactor">
    <cofactor evidence="13">
        <name>Fe cation</name>
        <dbReference type="ChEBI" id="CHEBI:24875"/>
    </cofactor>
    <text evidence="13">Binds 2 iron ions per subunit.</text>
</comment>
<keyword evidence="4" id="KW-0813">Transport</keyword>
<evidence type="ECO:0000256" key="8">
    <source>
        <dbReference type="ARBA" id="ARBA00022982"/>
    </source>
</evidence>
<evidence type="ECO:0000256" key="6">
    <source>
        <dbReference type="ARBA" id="ARBA00022692"/>
    </source>
</evidence>
<evidence type="ECO:0000256" key="11">
    <source>
        <dbReference type="ARBA" id="ARBA00023004"/>
    </source>
</evidence>
<keyword evidence="9" id="KW-1133">Transmembrane helix</keyword>
<dbReference type="Pfam" id="PF01786">
    <property type="entry name" value="AOX"/>
    <property type="match status" value="2"/>
</dbReference>
<dbReference type="InterPro" id="IPR002680">
    <property type="entry name" value="AOX"/>
</dbReference>
<evidence type="ECO:0000256" key="13">
    <source>
        <dbReference type="RuleBase" id="RU003779"/>
    </source>
</evidence>
<dbReference type="EMBL" id="MU069749">
    <property type="protein sequence ID" value="KAF5834555.1"/>
    <property type="molecule type" value="Genomic_DNA"/>
</dbReference>
<proteinExistence type="inferred from homology"/>
<evidence type="ECO:0000256" key="12">
    <source>
        <dbReference type="ARBA" id="ARBA00023136"/>
    </source>
</evidence>
<sequence length="230" mass="27082">MYQAADGTIPVSGFELALDNFKTELASLRRSVRMDEYARVTNASPPSSLPRKRFWFLETVARMPYFSYISCIHLYETLGWWRAAADLRKIHFAEEWNELHHLQIMEALGGDRLWFDRFLGYHAAIAYYWLLEAHAVDTYGEFVDANEELLKELEPPLVAVQYYRSPDLYMFDEFQTDISNGQRDPKCDSLYDVFANIRDDEGEHVKTMHACQDAEIMDEIVERREKMRRV</sequence>
<keyword evidence="15" id="KW-1185">Reference proteome</keyword>
<evidence type="ECO:0000256" key="4">
    <source>
        <dbReference type="ARBA" id="ARBA00022448"/>
    </source>
</evidence>
<evidence type="ECO:0000256" key="3">
    <source>
        <dbReference type="ARBA" id="ARBA00008388"/>
    </source>
</evidence>
<name>A0ABQ7GIX5_DUNSA</name>
<evidence type="ECO:0000256" key="9">
    <source>
        <dbReference type="ARBA" id="ARBA00022989"/>
    </source>
</evidence>
<evidence type="ECO:0000256" key="5">
    <source>
        <dbReference type="ARBA" id="ARBA00022660"/>
    </source>
</evidence>
<evidence type="ECO:0000256" key="7">
    <source>
        <dbReference type="ARBA" id="ARBA00022723"/>
    </source>
</evidence>
<comment type="subcellular location">
    <subcellularLocation>
        <location evidence="2">Membrane</location>
    </subcellularLocation>
</comment>
<keyword evidence="5 13" id="KW-0679">Respiratory chain</keyword>
<keyword evidence="8 13" id="KW-0249">Electron transport</keyword>
<evidence type="ECO:0000313" key="15">
    <source>
        <dbReference type="Proteomes" id="UP000815325"/>
    </source>
</evidence>
<evidence type="ECO:0000256" key="1">
    <source>
        <dbReference type="ARBA" id="ARBA00001192"/>
    </source>
</evidence>
<accession>A0ABQ7GIX5</accession>
<keyword evidence="11 13" id="KW-0408">Iron</keyword>
<organism evidence="14 15">
    <name type="scientific">Dunaliella salina</name>
    <name type="common">Green alga</name>
    <name type="synonym">Protococcus salinus</name>
    <dbReference type="NCBI Taxonomy" id="3046"/>
    <lineage>
        <taxon>Eukaryota</taxon>
        <taxon>Viridiplantae</taxon>
        <taxon>Chlorophyta</taxon>
        <taxon>core chlorophytes</taxon>
        <taxon>Chlorophyceae</taxon>
        <taxon>CS clade</taxon>
        <taxon>Chlamydomonadales</taxon>
        <taxon>Dunaliellaceae</taxon>
        <taxon>Dunaliella</taxon>
    </lineage>
</organism>
<keyword evidence="12 13" id="KW-0472">Membrane</keyword>
<dbReference type="PANTHER" id="PTHR31803">
    <property type="entry name" value="ALTERNATIVE OXIDASE"/>
    <property type="match status" value="1"/>
</dbReference>
<keyword evidence="6 13" id="KW-0812">Transmembrane</keyword>
<evidence type="ECO:0000256" key="10">
    <source>
        <dbReference type="ARBA" id="ARBA00023002"/>
    </source>
</evidence>
<comment type="catalytic activity">
    <reaction evidence="1 13">
        <text>2 a ubiquinol + O2 = 2 a ubiquinone + 2 H2O</text>
        <dbReference type="Rhea" id="RHEA:30255"/>
        <dbReference type="Rhea" id="RHEA-COMP:9565"/>
        <dbReference type="Rhea" id="RHEA-COMP:9566"/>
        <dbReference type="ChEBI" id="CHEBI:15377"/>
        <dbReference type="ChEBI" id="CHEBI:15379"/>
        <dbReference type="ChEBI" id="CHEBI:16389"/>
        <dbReference type="ChEBI" id="CHEBI:17976"/>
        <dbReference type="EC" id="1.10.3.11"/>
    </reaction>
</comment>
<keyword evidence="10 13" id="KW-0560">Oxidoreductase</keyword>
<dbReference type="InterPro" id="IPR038659">
    <property type="entry name" value="AOX_sf"/>
</dbReference>
<dbReference type="EC" id="1.10.3.11" evidence="13"/>
<comment type="similarity">
    <text evidence="3 13">Belongs to the alternative oxidase family.</text>
</comment>
<comment type="caution">
    <text evidence="14">The sequence shown here is derived from an EMBL/GenBank/DDBJ whole genome shotgun (WGS) entry which is preliminary data.</text>
</comment>
<evidence type="ECO:0000256" key="2">
    <source>
        <dbReference type="ARBA" id="ARBA00004370"/>
    </source>
</evidence>
<protein>
    <recommendedName>
        <fullName evidence="13">Ubiquinol oxidase</fullName>
        <ecNumber evidence="13">1.10.3.11</ecNumber>
    </recommendedName>
</protein>